<dbReference type="PROSITE" id="PS01333">
    <property type="entry name" value="PYRASE_GLU"/>
    <property type="match status" value="1"/>
</dbReference>
<evidence type="ECO:0000256" key="3">
    <source>
        <dbReference type="ARBA" id="ARBA00004496"/>
    </source>
</evidence>
<dbReference type="InterPro" id="IPR000816">
    <property type="entry name" value="Peptidase_C15"/>
</dbReference>
<reference evidence="13" key="1">
    <citation type="submission" date="2006-10" db="EMBL/GenBank/DDBJ databases">
        <authorList>
            <person name="Heidelberg J."/>
            <person name="Sebastian Y."/>
        </authorList>
    </citation>
    <scope>NUCLEOTIDE SEQUENCE [LARGE SCALE GENOMIC DNA]</scope>
    <source>
        <strain evidence="13">EX25</strain>
    </source>
</reference>
<keyword evidence="13" id="KW-1185">Reference proteome</keyword>
<evidence type="ECO:0000256" key="7">
    <source>
        <dbReference type="ARBA" id="ARBA00022801"/>
    </source>
</evidence>
<evidence type="ECO:0000256" key="8">
    <source>
        <dbReference type="ARBA" id="ARBA00022807"/>
    </source>
</evidence>
<dbReference type="PROSITE" id="PS01334">
    <property type="entry name" value="PYRASE_CYS"/>
    <property type="match status" value="1"/>
</dbReference>
<dbReference type="Proteomes" id="UP000242664">
    <property type="component" value="Unassembled WGS sequence"/>
</dbReference>
<organism evidence="12 13">
    <name type="scientific">Vibrio antiquarius (strain Ex25)</name>
    <dbReference type="NCBI Taxonomy" id="150340"/>
    <lineage>
        <taxon>Bacteria</taxon>
        <taxon>Pseudomonadati</taxon>
        <taxon>Pseudomonadota</taxon>
        <taxon>Gammaproteobacteria</taxon>
        <taxon>Vibrionales</taxon>
        <taxon>Vibrionaceae</taxon>
        <taxon>Vibrio</taxon>
        <taxon>Vibrio diabolicus subgroup</taxon>
    </lineage>
</organism>
<comment type="catalytic activity">
    <reaction evidence="1 9 10">
        <text>Release of an N-terminal pyroglutamyl group from a polypeptide, the second amino acid generally not being Pro.</text>
        <dbReference type="EC" id="3.4.19.3"/>
    </reaction>
</comment>
<dbReference type="PIRSF" id="PIRSF015592">
    <property type="entry name" value="Prld-crbxl_pptds"/>
    <property type="match status" value="1"/>
</dbReference>
<feature type="active site" evidence="9 11">
    <location>
        <position position="169"/>
    </location>
</feature>
<gene>
    <name evidence="9 12" type="primary">pcp</name>
    <name evidence="12" type="ORF">VEx25_1318</name>
</gene>
<evidence type="ECO:0000313" key="12">
    <source>
        <dbReference type="EMBL" id="EDN57365.1"/>
    </source>
</evidence>
<dbReference type="SUPFAM" id="SSF53182">
    <property type="entry name" value="Pyrrolidone carboxyl peptidase (pyroglutamate aminopeptidase)"/>
    <property type="match status" value="1"/>
</dbReference>
<dbReference type="InterPro" id="IPR016125">
    <property type="entry name" value="Peptidase_C15-like"/>
</dbReference>
<dbReference type="InterPro" id="IPR033694">
    <property type="entry name" value="PGPEP1_Cys_AS"/>
</dbReference>
<evidence type="ECO:0000256" key="1">
    <source>
        <dbReference type="ARBA" id="ARBA00001770"/>
    </source>
</evidence>
<dbReference type="InterPro" id="IPR029762">
    <property type="entry name" value="PGP-I_bact-type"/>
</dbReference>
<dbReference type="GO" id="GO:0016920">
    <property type="term" value="F:pyroglutamyl-peptidase activity"/>
    <property type="evidence" value="ECO:0007669"/>
    <property type="project" value="UniProtKB-EC"/>
</dbReference>
<dbReference type="NCBIfam" id="NF009676">
    <property type="entry name" value="PRK13197.1"/>
    <property type="match status" value="1"/>
</dbReference>
<evidence type="ECO:0000256" key="6">
    <source>
        <dbReference type="ARBA" id="ARBA00022670"/>
    </source>
</evidence>
<evidence type="ECO:0000256" key="2">
    <source>
        <dbReference type="ARBA" id="ARBA00002280"/>
    </source>
</evidence>
<dbReference type="PANTHER" id="PTHR23402:SF1">
    <property type="entry name" value="PYROGLUTAMYL-PEPTIDASE I"/>
    <property type="match status" value="1"/>
</dbReference>
<dbReference type="EMBL" id="DS267818">
    <property type="protein sequence ID" value="EDN57365.1"/>
    <property type="molecule type" value="Genomic_DNA"/>
</dbReference>
<evidence type="ECO:0000313" key="13">
    <source>
        <dbReference type="Proteomes" id="UP000242664"/>
    </source>
</evidence>
<dbReference type="PANTHER" id="PTHR23402">
    <property type="entry name" value="PROTEASE FAMILY C15 PYROGLUTAMYL-PEPTIDASE I-RELATED"/>
    <property type="match status" value="1"/>
</dbReference>
<comment type="subunit">
    <text evidence="9">Homotetramer.</text>
</comment>
<keyword evidence="8 9" id="KW-0788">Thiol protease</keyword>
<dbReference type="NCBIfam" id="TIGR00504">
    <property type="entry name" value="pyro_pdase"/>
    <property type="match status" value="1"/>
</dbReference>
<evidence type="ECO:0000256" key="11">
    <source>
        <dbReference type="PROSITE-ProRule" id="PRU10077"/>
    </source>
</evidence>
<proteinExistence type="inferred from homology"/>
<evidence type="ECO:0000256" key="5">
    <source>
        <dbReference type="ARBA" id="ARBA00022490"/>
    </source>
</evidence>
<keyword evidence="5 9" id="KW-0963">Cytoplasm</keyword>
<protein>
    <recommendedName>
        <fullName evidence="9">Pyrrolidone-carboxylate peptidase</fullName>
        <ecNumber evidence="9">3.4.19.3</ecNumber>
    </recommendedName>
    <alternativeName>
        <fullName evidence="9">5-oxoprolyl-peptidase</fullName>
    </alternativeName>
    <alternativeName>
        <fullName evidence="9">Pyroglutamyl-peptidase I</fullName>
        <shortName evidence="9">PGP-I</shortName>
        <shortName evidence="9">Pyrase</shortName>
    </alternativeName>
</protein>
<keyword evidence="6 9" id="KW-0645">Protease</keyword>
<feature type="active site" evidence="9 10">
    <location>
        <position position="106"/>
    </location>
</feature>
<dbReference type="Pfam" id="PF01470">
    <property type="entry name" value="Peptidase_C15"/>
    <property type="match status" value="1"/>
</dbReference>
<keyword evidence="7 9" id="KW-0378">Hydrolase</keyword>
<comment type="function">
    <text evidence="2 9">Removes 5-oxoproline from various penultimate amino acid residues except L-proline.</text>
</comment>
<dbReference type="HAMAP" id="MF_00417">
    <property type="entry name" value="Pyrrolid_peptidase"/>
    <property type="match status" value="1"/>
</dbReference>
<comment type="subcellular location">
    <subcellularLocation>
        <location evidence="3 9">Cytoplasm</location>
    </subcellularLocation>
</comment>
<dbReference type="InterPro" id="IPR033693">
    <property type="entry name" value="PGPEP1_Glu_AS"/>
</dbReference>
<evidence type="ECO:0000256" key="9">
    <source>
        <dbReference type="HAMAP-Rule" id="MF_00417"/>
    </source>
</evidence>
<name>A0ABM9WVD0_VIBAE</name>
<dbReference type="CDD" id="cd00501">
    <property type="entry name" value="Peptidase_C15"/>
    <property type="match status" value="1"/>
</dbReference>
<feature type="active site" evidence="9">
    <location>
        <position position="191"/>
    </location>
</feature>
<evidence type="ECO:0000256" key="10">
    <source>
        <dbReference type="PROSITE-ProRule" id="PRU10076"/>
    </source>
</evidence>
<evidence type="ECO:0000256" key="4">
    <source>
        <dbReference type="ARBA" id="ARBA00006641"/>
    </source>
</evidence>
<sequence>MSTILLLLDGVKGSAIICETLFLNTVMKKVLITGFEPFGGDAINPALEAVKRLEAAAIEDAMIVTCPVPVIRHESVNTVIDAIEAHQPDCVITVGQAAGRGAITPERVAINVDDFRIPDNGGHQPIDEPVVADGPDAYFSTLPIKRVVQTLQKQGIPSQISNSAGTFVCNHLFYGIQHYLKDRPIRHGFVHIPLLPEQAADGRQPSMSLEMIVEGLRLVAQVCIANENDILVSGGSIC</sequence>
<accession>A0ABM9WVD0</accession>
<dbReference type="PRINTS" id="PR00706">
    <property type="entry name" value="PYROGLUPTASE"/>
</dbReference>
<dbReference type="Gene3D" id="3.40.630.20">
    <property type="entry name" value="Peptidase C15, pyroglutamyl peptidase I-like"/>
    <property type="match status" value="1"/>
</dbReference>
<comment type="similarity">
    <text evidence="4 9">Belongs to the peptidase C15 family.</text>
</comment>
<dbReference type="InterPro" id="IPR036440">
    <property type="entry name" value="Peptidase_C15-like_sf"/>
</dbReference>
<dbReference type="EC" id="3.4.19.3" evidence="9"/>